<accession>A0A815QA75</accession>
<organism evidence="1 2">
    <name type="scientific">Adineta steineri</name>
    <dbReference type="NCBI Taxonomy" id="433720"/>
    <lineage>
        <taxon>Eukaryota</taxon>
        <taxon>Metazoa</taxon>
        <taxon>Spiralia</taxon>
        <taxon>Gnathifera</taxon>
        <taxon>Rotifera</taxon>
        <taxon>Eurotatoria</taxon>
        <taxon>Bdelloidea</taxon>
        <taxon>Adinetida</taxon>
        <taxon>Adinetidae</taxon>
        <taxon>Adineta</taxon>
    </lineage>
</organism>
<feature type="non-terminal residue" evidence="1">
    <location>
        <position position="249"/>
    </location>
</feature>
<dbReference type="AlphaFoldDB" id="A0A815QA75"/>
<reference evidence="1" key="1">
    <citation type="submission" date="2021-02" db="EMBL/GenBank/DDBJ databases">
        <authorList>
            <person name="Nowell W R."/>
        </authorList>
    </citation>
    <scope>NUCLEOTIDE SEQUENCE</scope>
</reference>
<evidence type="ECO:0000313" key="2">
    <source>
        <dbReference type="Proteomes" id="UP000663860"/>
    </source>
</evidence>
<gene>
    <name evidence="1" type="ORF">IZO911_LOCUS42849</name>
</gene>
<protein>
    <submittedName>
        <fullName evidence="1">Uncharacterized protein</fullName>
    </submittedName>
</protein>
<name>A0A815QA75_9BILA</name>
<proteinExistence type="predicted"/>
<dbReference type="EMBL" id="CAJNOE010001945">
    <property type="protein sequence ID" value="CAF1459639.1"/>
    <property type="molecule type" value="Genomic_DNA"/>
</dbReference>
<evidence type="ECO:0000313" key="1">
    <source>
        <dbReference type="EMBL" id="CAF1459639.1"/>
    </source>
</evidence>
<sequence>CEVVQGEQFFKSSFRLSGQLSFGRSLFRPHLHVLHSHFIFEHKYNRTNYDQHVNRFYDELDDKEIFYPFDFCGQYKQSNEQHQNINDNPLRRSVPTDLSSLSRANSSRITYTKAVVWEFLFFDEINNKLCLDYSSIFNNMTFIYWQHWNTEILVQNSRCHLKELERTSQIFETIVEHQSAFLTYLVPFGQHDQWMEKYSQLEKIHFDGQSKHDVVISIEQLFLSGSKIYIKNCNTLDCLLYPLAQWKAI</sequence>
<dbReference type="Proteomes" id="UP000663860">
    <property type="component" value="Unassembled WGS sequence"/>
</dbReference>
<comment type="caution">
    <text evidence="1">The sequence shown here is derived from an EMBL/GenBank/DDBJ whole genome shotgun (WGS) entry which is preliminary data.</text>
</comment>